<comment type="caution">
    <text evidence="2">The sequence shown here is derived from an EMBL/GenBank/DDBJ whole genome shotgun (WGS) entry which is preliminary data.</text>
</comment>
<dbReference type="Gene3D" id="2.40.50.230">
    <property type="entry name" value="Gp5 N-terminal domain"/>
    <property type="match status" value="1"/>
</dbReference>
<evidence type="ECO:0000313" key="3">
    <source>
        <dbReference type="Proteomes" id="UP001205311"/>
    </source>
</evidence>
<reference evidence="2 3" key="1">
    <citation type="submission" date="2022-06" db="EMBL/GenBank/DDBJ databases">
        <title>Genomic Encyclopedia of Archaeal and Bacterial Type Strains, Phase II (KMG-II): from individual species to whole genera.</title>
        <authorList>
            <person name="Goeker M."/>
        </authorList>
    </citation>
    <scope>NUCLEOTIDE SEQUENCE [LARGE SCALE GENOMIC DNA]</scope>
    <source>
        <strain evidence="2 3">DSM 40477</strain>
    </source>
</reference>
<proteinExistence type="predicted"/>
<dbReference type="SUPFAM" id="SSF69255">
    <property type="entry name" value="gp5 N-terminal domain-like"/>
    <property type="match status" value="1"/>
</dbReference>
<dbReference type="RefSeq" id="WP_253668144.1">
    <property type="nucleotide sequence ID" value="NZ_JAMTCP010000003.1"/>
</dbReference>
<dbReference type="Proteomes" id="UP001205311">
    <property type="component" value="Unassembled WGS sequence"/>
</dbReference>
<protein>
    <submittedName>
        <fullName evidence="2">Type VI secretion system, phage-baseplate injector</fullName>
    </submittedName>
</protein>
<accession>A0ABT1HNU5</accession>
<organism evidence="2 3">
    <name type="scientific">Streptoalloteichus tenebrarius (strain ATCC 17920 / DSM 40477 / JCM 4838 / CBS 697.72 / NBRC 16177 / NCIMB 11028 / NRRL B-12390 / A12253. 1 / ISP 5477)</name>
    <name type="common">Streptomyces tenebrarius</name>
    <dbReference type="NCBI Taxonomy" id="1933"/>
    <lineage>
        <taxon>Bacteria</taxon>
        <taxon>Bacillati</taxon>
        <taxon>Actinomycetota</taxon>
        <taxon>Actinomycetes</taxon>
        <taxon>Pseudonocardiales</taxon>
        <taxon>Pseudonocardiaceae</taxon>
        <taxon>Streptoalloteichus</taxon>
    </lineage>
</organism>
<evidence type="ECO:0000313" key="2">
    <source>
        <dbReference type="EMBL" id="MCP2257176.1"/>
    </source>
</evidence>
<feature type="domain" description="Gp5/Type VI secretion system Vgr protein OB-fold" evidence="1">
    <location>
        <begin position="8"/>
        <end position="80"/>
    </location>
</feature>
<dbReference type="EMBL" id="JAMTCP010000003">
    <property type="protein sequence ID" value="MCP2257176.1"/>
    <property type="molecule type" value="Genomic_DNA"/>
</dbReference>
<dbReference type="SUPFAM" id="SSF69349">
    <property type="entry name" value="Phage fibre proteins"/>
    <property type="match status" value="1"/>
</dbReference>
<dbReference type="Pfam" id="PF04717">
    <property type="entry name" value="Phage_base_V"/>
    <property type="match status" value="1"/>
</dbReference>
<sequence length="215" mass="23164">MADHGLLVGVVVDLNDPEKLGRVKVSYPELGDARSDWARLVTLMAGKHRGAVFRPEKGDEVLVGFLQGDLRAPYVLGSVWSAPDPPPPDDGKPSENNWRFITSRSGHVIRFDDTRGKEKIEIVDRSAKRRVTIDSARRKVRIEATEGDVEISAPSGTIRLSAKTIELNATTTVKINGQRTVEVGGGTSVKVSSRLGLSLSAGTGLTIRGATVDIN</sequence>
<evidence type="ECO:0000259" key="1">
    <source>
        <dbReference type="Pfam" id="PF04717"/>
    </source>
</evidence>
<dbReference type="InterPro" id="IPR037026">
    <property type="entry name" value="Vgr_OB-fold_dom_sf"/>
</dbReference>
<name>A0ABT1HNU5_STRSD</name>
<keyword evidence="3" id="KW-1185">Reference proteome</keyword>
<gene>
    <name evidence="2" type="ORF">LX15_000861</name>
</gene>
<dbReference type="InterPro" id="IPR006531">
    <property type="entry name" value="Gp5/Vgr_OB"/>
</dbReference>